<dbReference type="InterPro" id="IPR032710">
    <property type="entry name" value="NTF2-like_dom_sf"/>
</dbReference>
<evidence type="ECO:0000313" key="3">
    <source>
        <dbReference type="Proteomes" id="UP001652264"/>
    </source>
</evidence>
<proteinExistence type="predicted"/>
<dbReference type="Pfam" id="PF14534">
    <property type="entry name" value="DUF4440"/>
    <property type="match status" value="1"/>
</dbReference>
<dbReference type="RefSeq" id="WP_141862462.1">
    <property type="nucleotide sequence ID" value="NZ_BMNV01000001.1"/>
</dbReference>
<dbReference type="SUPFAM" id="SSF54427">
    <property type="entry name" value="NTF2-like"/>
    <property type="match status" value="1"/>
</dbReference>
<sequence>MPTTRPLAVTAAVAIATVSSIGLHGCADTGSPTQRPSSSSSRTANDLGATDLARRFVTTFNDGDAGALADLFTDDAEFVNIYGIRMSGRTGIERGHEAAFASRLDGATLSAHDVEQHAAADGVAVVQVGWRLERAADADPALAVPDSAGVLTFTALRSDGAWLFVAGANVVTSTPPS</sequence>
<comment type="caution">
    <text evidence="2">The sequence shown here is derived from an EMBL/GenBank/DDBJ whole genome shotgun (WGS) entry which is preliminary data.</text>
</comment>
<dbReference type="InterPro" id="IPR027843">
    <property type="entry name" value="DUF4440"/>
</dbReference>
<dbReference type="Proteomes" id="UP001652264">
    <property type="component" value="Unassembled WGS sequence"/>
</dbReference>
<protein>
    <submittedName>
        <fullName evidence="2">SgcJ/EcaC family oxidoreductase</fullName>
    </submittedName>
</protein>
<dbReference type="Gene3D" id="3.10.450.50">
    <property type="match status" value="1"/>
</dbReference>
<evidence type="ECO:0000313" key="2">
    <source>
        <dbReference type="EMBL" id="MCS6522990.1"/>
    </source>
</evidence>
<dbReference type="GeneID" id="95324959"/>
<dbReference type="EMBL" id="JANVAD010000004">
    <property type="protein sequence ID" value="MCS6522990.1"/>
    <property type="molecule type" value="Genomic_DNA"/>
</dbReference>
<dbReference type="CDD" id="cd00531">
    <property type="entry name" value="NTF2_like"/>
    <property type="match status" value="1"/>
</dbReference>
<accession>A0ABT2HI90</accession>
<dbReference type="InterPro" id="IPR011944">
    <property type="entry name" value="Steroid_delta5-4_isomerase"/>
</dbReference>
<feature type="domain" description="DUF4440" evidence="1">
    <location>
        <begin position="51"/>
        <end position="163"/>
    </location>
</feature>
<evidence type="ECO:0000259" key="1">
    <source>
        <dbReference type="Pfam" id="PF14534"/>
    </source>
</evidence>
<reference evidence="2 3" key="1">
    <citation type="submission" date="2022-08" db="EMBL/GenBank/DDBJ databases">
        <title>Taxonomy of Curtobacterium flaccumfaciens.</title>
        <authorList>
            <person name="Osdaghi E."/>
            <person name="Taghavi S.M."/>
            <person name="Hamidizade M."/>
            <person name="Abachi H."/>
            <person name="Fazliarab A."/>
            <person name="Baeyen S."/>
            <person name="Portier P."/>
            <person name="Van Vaerenbergh J."/>
            <person name="Jacques M.-A."/>
        </authorList>
    </citation>
    <scope>NUCLEOTIDE SEQUENCE [LARGE SCALE GENOMIC DNA]</scope>
    <source>
        <strain evidence="2 3">LMG8786T</strain>
    </source>
</reference>
<name>A0ABT2HI90_9MICO</name>
<gene>
    <name evidence="2" type="ORF">NYQ28_10485</name>
</gene>
<dbReference type="NCBIfam" id="TIGR02246">
    <property type="entry name" value="SgcJ/EcaC family oxidoreductase"/>
    <property type="match status" value="1"/>
</dbReference>
<organism evidence="2 3">
    <name type="scientific">Curtobacterium citreum</name>
    <dbReference type="NCBI Taxonomy" id="2036"/>
    <lineage>
        <taxon>Bacteria</taxon>
        <taxon>Bacillati</taxon>
        <taxon>Actinomycetota</taxon>
        <taxon>Actinomycetes</taxon>
        <taxon>Micrococcales</taxon>
        <taxon>Microbacteriaceae</taxon>
        <taxon>Curtobacterium</taxon>
    </lineage>
</organism>
<keyword evidence="3" id="KW-1185">Reference proteome</keyword>